<dbReference type="PANTHER" id="PTHR46470">
    <property type="entry name" value="N-ACYLNEURAMINATE-9-PHOSPHATASE"/>
    <property type="match status" value="1"/>
</dbReference>
<keyword evidence="5" id="KW-1185">Reference proteome</keyword>
<dbReference type="NCBIfam" id="TIGR01662">
    <property type="entry name" value="HAD-SF-IIIA"/>
    <property type="match status" value="1"/>
</dbReference>
<keyword evidence="3" id="KW-0460">Magnesium</keyword>
<dbReference type="InterPro" id="IPR006439">
    <property type="entry name" value="HAD-SF_hydro_IA"/>
</dbReference>
<dbReference type="NCBIfam" id="TIGR01549">
    <property type="entry name" value="HAD-SF-IA-v1"/>
    <property type="match status" value="1"/>
</dbReference>
<dbReference type="InterPro" id="IPR023214">
    <property type="entry name" value="HAD_sf"/>
</dbReference>
<dbReference type="KEGG" id="scia:HUG15_18565"/>
<dbReference type="InterPro" id="IPR051400">
    <property type="entry name" value="HAD-like_hydrolase"/>
</dbReference>
<protein>
    <submittedName>
        <fullName evidence="4">HAD family hydrolase</fullName>
    </submittedName>
</protein>
<name>A0A7T7CCX1_9BACI</name>
<dbReference type="Gene3D" id="3.40.50.1000">
    <property type="entry name" value="HAD superfamily/HAD-like"/>
    <property type="match status" value="1"/>
</dbReference>
<evidence type="ECO:0000256" key="3">
    <source>
        <dbReference type="ARBA" id="ARBA00022842"/>
    </source>
</evidence>
<reference evidence="4 5" key="1">
    <citation type="submission" date="2020-06" db="EMBL/GenBank/DDBJ databases">
        <title>Genomic analysis of Salicibibacter sp. NKC5-3.</title>
        <authorList>
            <person name="Oh Y.J."/>
        </authorList>
    </citation>
    <scope>NUCLEOTIDE SEQUENCE [LARGE SCALE GENOMIC DNA]</scope>
    <source>
        <strain evidence="4 5">NKC5-3</strain>
    </source>
</reference>
<dbReference type="AlphaFoldDB" id="A0A7T7CCX1"/>
<evidence type="ECO:0000313" key="5">
    <source>
        <dbReference type="Proteomes" id="UP000595823"/>
    </source>
</evidence>
<gene>
    <name evidence="4" type="ORF">HUG15_18565</name>
</gene>
<sequence>MIFFDIDETLLDHGYAENRGALDFYHQHSYFLNLTAKDFLIKWGESSKAYFQKFLNNEMSFEDQRRMRIKDLFGENLTDTQADQMFSIYLELYKKNWKVFDDVNPGLQDLKQKGYKLGIISNGNYTQQTEKLEKTGVDNYFSHIFTSSEIGVAKPDTKIFLEACYQANCEVDKCYYVGDRLKTDAVASISAGMKGIWLNRKNSISYQDLTVIHSLYDLGEQLM</sequence>
<dbReference type="PRINTS" id="PR00413">
    <property type="entry name" value="HADHALOGNASE"/>
</dbReference>
<proteinExistence type="predicted"/>
<evidence type="ECO:0000256" key="2">
    <source>
        <dbReference type="ARBA" id="ARBA00022801"/>
    </source>
</evidence>
<dbReference type="RefSeq" id="WP_200124636.1">
    <property type="nucleotide sequence ID" value="NZ_CP054705.1"/>
</dbReference>
<evidence type="ECO:0000256" key="1">
    <source>
        <dbReference type="ARBA" id="ARBA00001946"/>
    </source>
</evidence>
<comment type="cofactor">
    <cofactor evidence="1">
        <name>Mg(2+)</name>
        <dbReference type="ChEBI" id="CHEBI:18420"/>
    </cofactor>
</comment>
<keyword evidence="2 4" id="KW-0378">Hydrolase</keyword>
<accession>A0A7T7CCX1</accession>
<dbReference type="PANTHER" id="PTHR46470:SF4">
    <property type="entry name" value="5-AMINO-6-(5-PHOSPHO-D-RIBITYLAMINO)URACIL PHOSPHATASE YIGB"/>
    <property type="match status" value="1"/>
</dbReference>
<dbReference type="EMBL" id="CP054705">
    <property type="protein sequence ID" value="QQK77388.1"/>
    <property type="molecule type" value="Genomic_DNA"/>
</dbReference>
<dbReference type="SUPFAM" id="SSF56784">
    <property type="entry name" value="HAD-like"/>
    <property type="match status" value="1"/>
</dbReference>
<dbReference type="Gene3D" id="1.20.120.710">
    <property type="entry name" value="Haloacid dehalogenase hydrolase-like domain"/>
    <property type="match status" value="1"/>
</dbReference>
<dbReference type="Proteomes" id="UP000595823">
    <property type="component" value="Chromosome"/>
</dbReference>
<dbReference type="SFLD" id="SFLDS00003">
    <property type="entry name" value="Haloacid_Dehalogenase"/>
    <property type="match status" value="1"/>
</dbReference>
<dbReference type="Pfam" id="PF00702">
    <property type="entry name" value="Hydrolase"/>
    <property type="match status" value="1"/>
</dbReference>
<dbReference type="GO" id="GO:0016787">
    <property type="term" value="F:hydrolase activity"/>
    <property type="evidence" value="ECO:0007669"/>
    <property type="project" value="UniProtKB-KW"/>
</dbReference>
<dbReference type="SFLD" id="SFLDG01129">
    <property type="entry name" value="C1.5:_HAD__Beta-PGM__Phosphata"/>
    <property type="match status" value="1"/>
</dbReference>
<dbReference type="InterPro" id="IPR006549">
    <property type="entry name" value="HAD-SF_hydro_IIIA"/>
</dbReference>
<evidence type="ECO:0000313" key="4">
    <source>
        <dbReference type="EMBL" id="QQK77388.1"/>
    </source>
</evidence>
<dbReference type="InterPro" id="IPR036412">
    <property type="entry name" value="HAD-like_sf"/>
</dbReference>
<dbReference type="GO" id="GO:0044281">
    <property type="term" value="P:small molecule metabolic process"/>
    <property type="evidence" value="ECO:0007669"/>
    <property type="project" value="UniProtKB-ARBA"/>
</dbReference>
<organism evidence="4 5">
    <name type="scientific">Salicibibacter cibarius</name>
    <dbReference type="NCBI Taxonomy" id="2743000"/>
    <lineage>
        <taxon>Bacteria</taxon>
        <taxon>Bacillati</taxon>
        <taxon>Bacillota</taxon>
        <taxon>Bacilli</taxon>
        <taxon>Bacillales</taxon>
        <taxon>Bacillaceae</taxon>
        <taxon>Salicibibacter</taxon>
    </lineage>
</organism>